<keyword evidence="1" id="KW-1133">Transmembrane helix</keyword>
<sequence length="479" mass="54341">MESVDTKPSSIWTYLQSKVLLQDDIEQSDGQLSAGETDDSPGKGCAFNVWELVRQRTNPALYRPGKITETEIAQLKTSAGKTTYMLRNCLNDKYLSLGEEGLFLWNLIDGKNTVKDLNIEYISAFGQMGQKVIANFLELLKKKGFLLDKPAPVYAIVSAHLKQNRASSRFKQAITFITHSRFSSGKADTYFKRLYEGMGFIFFSKPILILIFLLLAVDLGLSSHFMFIKHESMILLAKPGSHDVIAMMIIYYLSVFIHENAHGLTVKHYKRKVIRGGVLVMYGSPLPYVDTTDIWMKNRGPRMAASFAGPCANGVIGGIFLILAWIIPESIHENLFMHAGFVNSLIFVCNLIPIVETDGHYIIQDWLERPRLRAESLAFVKKEMWLKLVKREPWTRWDYAHLIYGSVAVLGLAYMIYAGLHLWEHTFAHIAREAILHPRMVLEILSVSVTIALVTAIWKFRLLRRGVNVGAVVEYHLHS</sequence>
<keyword evidence="1" id="KW-0812">Transmembrane</keyword>
<protein>
    <submittedName>
        <fullName evidence="2">Uncharacterized protein</fullName>
    </submittedName>
</protein>
<organism evidence="2 3">
    <name type="scientific">Formimonas warabiya</name>
    <dbReference type="NCBI Taxonomy" id="1761012"/>
    <lineage>
        <taxon>Bacteria</taxon>
        <taxon>Bacillati</taxon>
        <taxon>Bacillota</taxon>
        <taxon>Clostridia</taxon>
        <taxon>Eubacteriales</taxon>
        <taxon>Peptococcaceae</taxon>
        <taxon>Candidatus Formimonas</taxon>
    </lineage>
</organism>
<dbReference type="RefSeq" id="WP_148136133.1">
    <property type="nucleotide sequence ID" value="NZ_CP017634.1"/>
</dbReference>
<feature type="transmembrane region" description="Helical" evidence="1">
    <location>
        <begin position="339"/>
        <end position="363"/>
    </location>
</feature>
<accession>A0A3G1KWI2</accession>
<keyword evidence="1" id="KW-0472">Membrane</keyword>
<reference evidence="2 3" key="1">
    <citation type="submission" date="2016-10" db="EMBL/GenBank/DDBJ databases">
        <title>Complete Genome Sequence of Peptococcaceae strain DCMF.</title>
        <authorList>
            <person name="Edwards R.J."/>
            <person name="Holland S.I."/>
            <person name="Deshpande N.P."/>
            <person name="Wong Y.K."/>
            <person name="Ertan H."/>
            <person name="Manefield M."/>
            <person name="Russell T.L."/>
            <person name="Lee M.J."/>
        </authorList>
    </citation>
    <scope>NUCLEOTIDE SEQUENCE [LARGE SCALE GENOMIC DNA]</scope>
    <source>
        <strain evidence="2 3">DCMF</strain>
    </source>
</reference>
<feature type="transmembrane region" description="Helical" evidence="1">
    <location>
        <begin position="399"/>
        <end position="420"/>
    </location>
</feature>
<evidence type="ECO:0000256" key="1">
    <source>
        <dbReference type="SAM" id="Phobius"/>
    </source>
</evidence>
<evidence type="ECO:0000313" key="2">
    <source>
        <dbReference type="EMBL" id="ATW26812.1"/>
    </source>
</evidence>
<keyword evidence="3" id="KW-1185">Reference proteome</keyword>
<dbReference type="EMBL" id="CP017634">
    <property type="protein sequence ID" value="ATW26812.1"/>
    <property type="molecule type" value="Genomic_DNA"/>
</dbReference>
<dbReference type="CDD" id="cd05709">
    <property type="entry name" value="S2P-M50"/>
    <property type="match status" value="1"/>
</dbReference>
<evidence type="ECO:0000313" key="3">
    <source>
        <dbReference type="Proteomes" id="UP000323521"/>
    </source>
</evidence>
<feature type="transmembrane region" description="Helical" evidence="1">
    <location>
        <begin position="440"/>
        <end position="458"/>
    </location>
</feature>
<dbReference type="AlphaFoldDB" id="A0A3G1KWI2"/>
<name>A0A3G1KWI2_FORW1</name>
<gene>
    <name evidence="2" type="ORF">DCMF_20405</name>
</gene>
<dbReference type="OrthoDB" id="9800627at2"/>
<dbReference type="Proteomes" id="UP000323521">
    <property type="component" value="Chromosome"/>
</dbReference>
<feature type="transmembrane region" description="Helical" evidence="1">
    <location>
        <begin position="304"/>
        <end position="327"/>
    </location>
</feature>
<feature type="transmembrane region" description="Helical" evidence="1">
    <location>
        <begin position="240"/>
        <end position="257"/>
    </location>
</feature>
<proteinExistence type="predicted"/>
<dbReference type="KEGG" id="fwa:DCMF_20405"/>
<feature type="transmembrane region" description="Helical" evidence="1">
    <location>
        <begin position="207"/>
        <end position="228"/>
    </location>
</feature>